<dbReference type="OrthoDB" id="123255at2759"/>
<dbReference type="SUPFAM" id="SSF56349">
    <property type="entry name" value="DNA breaking-rejoining enzymes"/>
    <property type="match status" value="1"/>
</dbReference>
<dbReference type="Proteomes" id="UP000198211">
    <property type="component" value="Unassembled WGS sequence"/>
</dbReference>
<dbReference type="GO" id="GO:0015074">
    <property type="term" value="P:DNA integration"/>
    <property type="evidence" value="ECO:0007669"/>
    <property type="project" value="InterPro"/>
</dbReference>
<organism evidence="2 3">
    <name type="scientific">Phytophthora megakarya</name>
    <dbReference type="NCBI Taxonomy" id="4795"/>
    <lineage>
        <taxon>Eukaryota</taxon>
        <taxon>Sar</taxon>
        <taxon>Stramenopiles</taxon>
        <taxon>Oomycota</taxon>
        <taxon>Peronosporomycetes</taxon>
        <taxon>Peronosporales</taxon>
        <taxon>Peronosporaceae</taxon>
        <taxon>Phytophthora</taxon>
    </lineage>
</organism>
<dbReference type="EMBL" id="NBNE01004319">
    <property type="protein sequence ID" value="OWZ05658.1"/>
    <property type="molecule type" value="Genomic_DNA"/>
</dbReference>
<dbReference type="InterPro" id="IPR011010">
    <property type="entry name" value="DNA_brk_join_enz"/>
</dbReference>
<dbReference type="InterPro" id="IPR013762">
    <property type="entry name" value="Integrase-like_cat_sf"/>
</dbReference>
<keyword evidence="1" id="KW-0233">DNA recombination</keyword>
<keyword evidence="3" id="KW-1185">Reference proteome</keyword>
<accession>A0A225VLC7</accession>
<evidence type="ECO:0000313" key="2">
    <source>
        <dbReference type="EMBL" id="OWZ05658.1"/>
    </source>
</evidence>
<comment type="caution">
    <text evidence="2">The sequence shown here is derived from an EMBL/GenBank/DDBJ whole genome shotgun (WGS) entry which is preliminary data.</text>
</comment>
<reference evidence="3" key="1">
    <citation type="submission" date="2017-03" db="EMBL/GenBank/DDBJ databases">
        <title>Phytopthora megakarya and P. palmivora, two closely related causual agents of cacao black pod achieved similar genome size and gene model numbers by different mechanisms.</title>
        <authorList>
            <person name="Ali S."/>
            <person name="Shao J."/>
            <person name="Larry D.J."/>
            <person name="Kronmiller B."/>
            <person name="Shen D."/>
            <person name="Strem M.D."/>
            <person name="Melnick R.L."/>
            <person name="Guiltinan M.J."/>
            <person name="Tyler B.M."/>
            <person name="Meinhardt L.W."/>
            <person name="Bailey B.A."/>
        </authorList>
    </citation>
    <scope>NUCLEOTIDE SEQUENCE [LARGE SCALE GENOMIC DNA]</scope>
    <source>
        <strain evidence="3">zdho120</strain>
    </source>
</reference>
<protein>
    <submittedName>
        <fullName evidence="2">Uncharacterized protein</fullName>
    </submittedName>
</protein>
<sequence>MDLEELASGNTKRAKATAVAAFMMFLKSEGMSEKDVRVCIERDESGWCFVSVMDKFGMYLAFNEGGRKGKSLARNTSMQYYRQAKLWLLDQFPQHRASLEARLLKMGKTLDSFCMKRDGGGFIRKAPPRTKVDFKRMLVYLYVNASYSTDYQDAALLCLRLHLFERASDLALLRKTNVSIDSGNVLFVRFIRMKTSEEQGFSLFPGTEFETCPLLAMALALVMQTAPSPDVIDNLPETPAQAAISLTPDVPLLEVLDHPVESTGLSPPTTAGADTTPTIYSHVNRVLDRIAEAAGVTTAMTSHSSRRGGAEHANGSDKLTAWWIFD</sequence>
<evidence type="ECO:0000313" key="3">
    <source>
        <dbReference type="Proteomes" id="UP000198211"/>
    </source>
</evidence>
<proteinExistence type="predicted"/>
<dbReference type="AlphaFoldDB" id="A0A225VLC7"/>
<dbReference type="Gene3D" id="1.10.443.10">
    <property type="entry name" value="Intergrase catalytic core"/>
    <property type="match status" value="1"/>
</dbReference>
<dbReference type="GO" id="GO:0006310">
    <property type="term" value="P:DNA recombination"/>
    <property type="evidence" value="ECO:0007669"/>
    <property type="project" value="UniProtKB-KW"/>
</dbReference>
<gene>
    <name evidence="2" type="ORF">PHMEG_00022211</name>
</gene>
<name>A0A225VLC7_9STRA</name>
<evidence type="ECO:0000256" key="1">
    <source>
        <dbReference type="ARBA" id="ARBA00023172"/>
    </source>
</evidence>
<dbReference type="GO" id="GO:0003677">
    <property type="term" value="F:DNA binding"/>
    <property type="evidence" value="ECO:0007669"/>
    <property type="project" value="InterPro"/>
</dbReference>
<dbReference type="STRING" id="4795.A0A225VLC7"/>